<comment type="similarity">
    <text evidence="2">Belongs to the HutP family.</text>
</comment>
<comment type="caution">
    <text evidence="7">The sequence shown here is derived from an EMBL/GenBank/DDBJ whole genome shotgun (WGS) entry which is preliminary data.</text>
</comment>
<evidence type="ECO:0000256" key="6">
    <source>
        <dbReference type="ARBA" id="ARBA00023163"/>
    </source>
</evidence>
<protein>
    <recommendedName>
        <fullName evidence="3">Hut operon positive regulatory protein</fullName>
    </recommendedName>
</protein>
<reference evidence="8" key="1">
    <citation type="submission" date="2016-01" db="EMBL/GenBank/DDBJ databases">
        <authorList>
            <person name="Mitreva M."/>
            <person name="Pepin K.H."/>
            <person name="Mihindukulasuriya K.A."/>
            <person name="Fulton R."/>
            <person name="Fronick C."/>
            <person name="O'Laughlin M."/>
            <person name="Miner T."/>
            <person name="Herter B."/>
            <person name="Rosa B.A."/>
            <person name="Cordes M."/>
            <person name="Tomlinson C."/>
            <person name="Wollam A."/>
            <person name="Palsikar V.B."/>
            <person name="Mardis E.R."/>
            <person name="Wilson R.K."/>
        </authorList>
    </citation>
    <scope>NUCLEOTIDE SEQUENCE [LARGE SCALE GENOMIC DNA]</scope>
    <source>
        <strain evidence="8">KA00185</strain>
    </source>
</reference>
<dbReference type="AlphaFoldDB" id="A0A134ANA1"/>
<comment type="function">
    <text evidence="1">Antiterminator that binds to cis-acting regulatory sequences on the mRNA in the presence of histidine, thereby suppressing transcription termination and activating the hut operon for histidine utilization.</text>
</comment>
<dbReference type="EMBL" id="LSDD01000034">
    <property type="protein sequence ID" value="KXB69080.1"/>
    <property type="molecule type" value="Genomic_DNA"/>
</dbReference>
<keyword evidence="4" id="KW-0694">RNA-binding</keyword>
<dbReference type="Proteomes" id="UP000070483">
    <property type="component" value="Unassembled WGS sequence"/>
</dbReference>
<evidence type="ECO:0000256" key="2">
    <source>
        <dbReference type="ARBA" id="ARBA00009992"/>
    </source>
</evidence>
<dbReference type="STRING" id="157687.HMPREF3180_00484"/>
<dbReference type="PATRIC" id="fig|157687.3.peg.485"/>
<name>A0A134ANA1_9FUSO</name>
<proteinExistence type="inferred from homology"/>
<evidence type="ECO:0000256" key="1">
    <source>
        <dbReference type="ARBA" id="ARBA00002945"/>
    </source>
</evidence>
<evidence type="ECO:0000313" key="7">
    <source>
        <dbReference type="EMBL" id="KXB69080.1"/>
    </source>
</evidence>
<keyword evidence="5" id="KW-0805">Transcription regulation</keyword>
<gene>
    <name evidence="7" type="ORF">HMPREF3180_00484</name>
</gene>
<dbReference type="Gene3D" id="3.40.1510.10">
    <property type="entry name" value="Hut operon regulatory protein HutP"/>
    <property type="match status" value="1"/>
</dbReference>
<keyword evidence="8" id="KW-1185">Reference proteome</keyword>
<keyword evidence="6" id="KW-0804">Transcription</keyword>
<dbReference type="GO" id="GO:0003723">
    <property type="term" value="F:RNA binding"/>
    <property type="evidence" value="ECO:0007669"/>
    <property type="project" value="UniProtKB-KW"/>
</dbReference>
<dbReference type="CDD" id="cd11640">
    <property type="entry name" value="HutP"/>
    <property type="match status" value="1"/>
</dbReference>
<organism evidence="7 8">
    <name type="scientific">Leptotrichia wadei</name>
    <dbReference type="NCBI Taxonomy" id="157687"/>
    <lineage>
        <taxon>Bacteria</taxon>
        <taxon>Fusobacteriati</taxon>
        <taxon>Fusobacteriota</taxon>
        <taxon>Fusobacteriia</taxon>
        <taxon>Fusobacteriales</taxon>
        <taxon>Leptotrichiaceae</taxon>
        <taxon>Leptotrichia</taxon>
    </lineage>
</organism>
<sequence>MKNEDFKMEENNKSVEICRIALRMSISSRDEERKLMKEYKEQGIKTAAVNVGGAMPQSRFKFIESALMAAKRNNLIQDVHTHDGAVIGAMREAMSQIEAIINGLSVGGKIGLAREGEHLAVAIFLSVGILQFNEVITSVAHRSVSILESEK</sequence>
<dbReference type="Pfam" id="PF09021">
    <property type="entry name" value="HutP"/>
    <property type="match status" value="1"/>
</dbReference>
<dbReference type="InterPro" id="IPR036482">
    <property type="entry name" value="Regulatory_HutP_sf"/>
</dbReference>
<dbReference type="SUPFAM" id="SSF111064">
    <property type="entry name" value="Hut operon positive regulatory protein HutP"/>
    <property type="match status" value="1"/>
</dbReference>
<evidence type="ECO:0000256" key="3">
    <source>
        <dbReference type="ARBA" id="ARBA00019377"/>
    </source>
</evidence>
<evidence type="ECO:0000256" key="5">
    <source>
        <dbReference type="ARBA" id="ARBA00023015"/>
    </source>
</evidence>
<dbReference type="InterPro" id="IPR015111">
    <property type="entry name" value="Regulatory_HutP"/>
</dbReference>
<evidence type="ECO:0000256" key="4">
    <source>
        <dbReference type="ARBA" id="ARBA00022884"/>
    </source>
</evidence>
<accession>A0A134ANA1</accession>
<evidence type="ECO:0000313" key="8">
    <source>
        <dbReference type="Proteomes" id="UP000070483"/>
    </source>
</evidence>